<keyword evidence="2" id="KW-1277">Toxin-antitoxin system</keyword>
<gene>
    <name evidence="6" type="ORF">ENJ10_01720</name>
</gene>
<reference evidence="6" key="1">
    <citation type="journal article" date="2020" name="mSystems">
        <title>Genome- and Community-Level Interaction Insights into Carbon Utilization and Element Cycling Functions of Hydrothermarchaeota in Hydrothermal Sediment.</title>
        <authorList>
            <person name="Zhou Z."/>
            <person name="Liu Y."/>
            <person name="Xu W."/>
            <person name="Pan J."/>
            <person name="Luo Z.H."/>
            <person name="Li M."/>
        </authorList>
    </citation>
    <scope>NUCLEOTIDE SEQUENCE [LARGE SCALE GENOMIC DNA]</scope>
    <source>
        <strain evidence="6">HyVt-456</strain>
    </source>
</reference>
<evidence type="ECO:0000256" key="5">
    <source>
        <dbReference type="ARBA" id="ARBA00022801"/>
    </source>
</evidence>
<keyword evidence="3" id="KW-0540">Nuclease</keyword>
<dbReference type="InterPro" id="IPR008201">
    <property type="entry name" value="HepT-like"/>
</dbReference>
<protein>
    <submittedName>
        <fullName evidence="6">DUF86 domain-containing protein</fullName>
    </submittedName>
</protein>
<comment type="caution">
    <text evidence="6">The sequence shown here is derived from an EMBL/GenBank/DDBJ whole genome shotgun (WGS) entry which is preliminary data.</text>
</comment>
<dbReference type="EMBL" id="DRLD01000046">
    <property type="protein sequence ID" value="HED09383.1"/>
    <property type="molecule type" value="Genomic_DNA"/>
</dbReference>
<evidence type="ECO:0000256" key="4">
    <source>
        <dbReference type="ARBA" id="ARBA00022741"/>
    </source>
</evidence>
<evidence type="ECO:0000256" key="1">
    <source>
        <dbReference type="ARBA" id="ARBA00022553"/>
    </source>
</evidence>
<dbReference type="PANTHER" id="PTHR34139">
    <property type="entry name" value="UPF0331 PROTEIN MJ0127"/>
    <property type="match status" value="1"/>
</dbReference>
<name>A0A7V1LJY8_CALAY</name>
<dbReference type="GO" id="GO:0004540">
    <property type="term" value="F:RNA nuclease activity"/>
    <property type="evidence" value="ECO:0007669"/>
    <property type="project" value="InterPro"/>
</dbReference>
<keyword evidence="1" id="KW-0597">Phosphoprotein</keyword>
<evidence type="ECO:0000256" key="3">
    <source>
        <dbReference type="ARBA" id="ARBA00022722"/>
    </source>
</evidence>
<dbReference type="PANTHER" id="PTHR34139:SF1">
    <property type="entry name" value="RNASE MJ1380-RELATED"/>
    <property type="match status" value="1"/>
</dbReference>
<evidence type="ECO:0000256" key="2">
    <source>
        <dbReference type="ARBA" id="ARBA00022649"/>
    </source>
</evidence>
<dbReference type="Pfam" id="PF01934">
    <property type="entry name" value="HepT-like"/>
    <property type="match status" value="1"/>
</dbReference>
<dbReference type="InterPro" id="IPR051813">
    <property type="entry name" value="HepT_RNase_toxin"/>
</dbReference>
<dbReference type="GO" id="GO:0000166">
    <property type="term" value="F:nucleotide binding"/>
    <property type="evidence" value="ECO:0007669"/>
    <property type="project" value="UniProtKB-KW"/>
</dbReference>
<sequence length="117" mass="13869">MRKKDRIIIDYLNDILDSIINIKNFIKDIDYPAFQEDIKTQYAVIRALEIIGEASKKIPKDVQENYSWIPWRFMTGMRDKLIHDYFGVDTHVVWNTATEDILKLEEDIINLVSDYSN</sequence>
<accession>A0A7V1LJY8</accession>
<dbReference type="GO" id="GO:0016787">
    <property type="term" value="F:hydrolase activity"/>
    <property type="evidence" value="ECO:0007669"/>
    <property type="project" value="UniProtKB-KW"/>
</dbReference>
<keyword evidence="4" id="KW-0547">Nucleotide-binding</keyword>
<dbReference type="AlphaFoldDB" id="A0A7V1LJY8"/>
<proteinExistence type="predicted"/>
<organism evidence="6">
    <name type="scientific">Caldithrix abyssi</name>
    <dbReference type="NCBI Taxonomy" id="187145"/>
    <lineage>
        <taxon>Bacteria</taxon>
        <taxon>Pseudomonadati</taxon>
        <taxon>Calditrichota</taxon>
        <taxon>Calditrichia</taxon>
        <taxon>Calditrichales</taxon>
        <taxon>Calditrichaceae</taxon>
        <taxon>Caldithrix</taxon>
    </lineage>
</organism>
<keyword evidence="5" id="KW-0378">Hydrolase</keyword>
<dbReference type="GO" id="GO:0110001">
    <property type="term" value="C:toxin-antitoxin complex"/>
    <property type="evidence" value="ECO:0007669"/>
    <property type="project" value="InterPro"/>
</dbReference>
<dbReference type="Proteomes" id="UP000886005">
    <property type="component" value="Unassembled WGS sequence"/>
</dbReference>
<evidence type="ECO:0000313" key="6">
    <source>
        <dbReference type="EMBL" id="HED09383.1"/>
    </source>
</evidence>